<feature type="domain" description="BPL/LPL catalytic" evidence="5">
    <location>
        <begin position="70"/>
        <end position="258"/>
    </location>
</feature>
<dbReference type="InterPro" id="IPR011991">
    <property type="entry name" value="ArsR-like_HTH"/>
</dbReference>
<keyword evidence="3" id="KW-0067">ATP-binding</keyword>
<evidence type="ECO:0000313" key="6">
    <source>
        <dbReference type="EMBL" id="KGK99504.1"/>
    </source>
</evidence>
<dbReference type="InterPro" id="IPR005471">
    <property type="entry name" value="Tscrpt_reg_IclR_N"/>
</dbReference>
<dbReference type="InterPro" id="IPR004408">
    <property type="entry name" value="Biotin_CoA_COase_ligase"/>
</dbReference>
<evidence type="ECO:0000256" key="3">
    <source>
        <dbReference type="ARBA" id="ARBA00022840"/>
    </source>
</evidence>
<dbReference type="RefSeq" id="WP_048193334.1">
    <property type="nucleotide sequence ID" value="NZ_CAAGSM010000007.1"/>
</dbReference>
<accession>A0A099T3S1</accession>
<dbReference type="Gene3D" id="3.30.930.10">
    <property type="entry name" value="Bira Bifunctional Protein, Domain 2"/>
    <property type="match status" value="1"/>
</dbReference>
<dbReference type="PANTHER" id="PTHR12835:SF5">
    <property type="entry name" value="BIOTIN--PROTEIN LIGASE"/>
    <property type="match status" value="1"/>
</dbReference>
<dbReference type="PANTHER" id="PTHR12835">
    <property type="entry name" value="BIOTIN PROTEIN LIGASE"/>
    <property type="match status" value="1"/>
</dbReference>
<dbReference type="Proteomes" id="UP000029859">
    <property type="component" value="Unassembled WGS sequence"/>
</dbReference>
<gene>
    <name evidence="6" type="ORF">LI82_01760</name>
</gene>
<dbReference type="InterPro" id="IPR013196">
    <property type="entry name" value="HTH_11"/>
</dbReference>
<name>A0A099T3S1_METMT</name>
<dbReference type="NCBIfam" id="TIGR00121">
    <property type="entry name" value="birA_ligase"/>
    <property type="match status" value="1"/>
</dbReference>
<dbReference type="Pfam" id="PF08279">
    <property type="entry name" value="HTH_11"/>
    <property type="match status" value="1"/>
</dbReference>
<dbReference type="Gene3D" id="1.10.10.10">
    <property type="entry name" value="Winged helix-like DNA-binding domain superfamily/Winged helix DNA-binding domain"/>
    <property type="match status" value="1"/>
</dbReference>
<dbReference type="SUPFAM" id="SSF50037">
    <property type="entry name" value="C-terminal domain of transcriptional repressors"/>
    <property type="match status" value="1"/>
</dbReference>
<dbReference type="InterPro" id="IPR003142">
    <property type="entry name" value="BPL_C"/>
</dbReference>
<feature type="domain" description="HTH iclR-type" evidence="4">
    <location>
        <begin position="1"/>
        <end position="62"/>
    </location>
</feature>
<dbReference type="EMBL" id="JRHO01000005">
    <property type="protein sequence ID" value="KGK99504.1"/>
    <property type="molecule type" value="Genomic_DNA"/>
</dbReference>
<dbReference type="GO" id="GO:0004077">
    <property type="term" value="F:biotin--[biotin carboxyl-carrier protein] ligase activity"/>
    <property type="evidence" value="ECO:0007669"/>
    <property type="project" value="InterPro"/>
</dbReference>
<dbReference type="GO" id="GO:0006355">
    <property type="term" value="P:regulation of DNA-templated transcription"/>
    <property type="evidence" value="ECO:0007669"/>
    <property type="project" value="InterPro"/>
</dbReference>
<keyword evidence="1" id="KW-0436">Ligase</keyword>
<keyword evidence="7" id="KW-1185">Reference proteome</keyword>
<dbReference type="PROSITE" id="PS51077">
    <property type="entry name" value="HTH_ICLR"/>
    <property type="match status" value="1"/>
</dbReference>
<keyword evidence="2" id="KW-0547">Nucleotide-binding</keyword>
<evidence type="ECO:0000256" key="2">
    <source>
        <dbReference type="ARBA" id="ARBA00022741"/>
    </source>
</evidence>
<evidence type="ECO:0000259" key="4">
    <source>
        <dbReference type="PROSITE" id="PS51077"/>
    </source>
</evidence>
<dbReference type="CDD" id="cd16442">
    <property type="entry name" value="BPL"/>
    <property type="match status" value="1"/>
</dbReference>
<dbReference type="InterPro" id="IPR030855">
    <property type="entry name" value="Bifunct_BirA"/>
</dbReference>
<dbReference type="SUPFAM" id="SSF55681">
    <property type="entry name" value="Class II aaRS and biotin synthetases"/>
    <property type="match status" value="1"/>
</dbReference>
<comment type="caution">
    <text evidence="6">The sequence shown here is derived from an EMBL/GenBank/DDBJ whole genome shotgun (WGS) entry which is preliminary data.</text>
</comment>
<sequence>MVDRKMDILIALKEAGKEPISGEEIGEKLGISRTMVWKYIKILEEDGYVIGSSPGSGYVLISAPDKLYPSEISIGLDTDIIGKDIHYFESVDSTNDMAKKMGFKAEEGTVVIAEMQESGRGRKGDRWVSPKGGIWLSVILKPGILPVHAPRLTLMAGVAVARVIRQFGVDASIKWPNDVVIDGKKVCGILTEMDAEVDHIGFVVIGIGINANVSVDELPEELRGGCTSLSSINGENINRAAFVQDLLRSLEAEYLRFKLEGFSTILKDWISLSDTIGRQVEVITPQKIIAGKATGVTAEGALIVETSEGMQEVMAGRCIYK</sequence>
<dbReference type="InterPro" id="IPR004143">
    <property type="entry name" value="BPL_LPL_catalytic"/>
</dbReference>
<dbReference type="OrthoDB" id="46252at2157"/>
<dbReference type="HAMAP" id="MF_00978">
    <property type="entry name" value="Bifunct_BirA"/>
    <property type="match status" value="1"/>
</dbReference>
<dbReference type="AlphaFoldDB" id="A0A099T3S1"/>
<dbReference type="Pfam" id="PF03099">
    <property type="entry name" value="BPL_LplA_LipB"/>
    <property type="match status" value="1"/>
</dbReference>
<dbReference type="InterPro" id="IPR045864">
    <property type="entry name" value="aa-tRNA-synth_II/BPL/LPL"/>
</dbReference>
<dbReference type="GO" id="GO:0005524">
    <property type="term" value="F:ATP binding"/>
    <property type="evidence" value="ECO:0007669"/>
    <property type="project" value="UniProtKB-KW"/>
</dbReference>
<reference evidence="6 7" key="1">
    <citation type="submission" date="2014-09" db="EMBL/GenBank/DDBJ databases">
        <title>Draft genome sequence of an obligately methylotrophic methanogen, Methanococcoides methylutens, isolated from marine sediment.</title>
        <authorList>
            <person name="Guan Y."/>
            <person name="Ngugi D.K."/>
            <person name="Blom J."/>
            <person name="Ali S."/>
            <person name="Ferry J.G."/>
            <person name="Stingl U."/>
        </authorList>
    </citation>
    <scope>NUCLEOTIDE SEQUENCE [LARGE SCALE GENOMIC DNA]</scope>
    <source>
        <strain evidence="6 7">DSM 2657</strain>
    </source>
</reference>
<proteinExistence type="inferred from homology"/>
<dbReference type="CDD" id="cd00090">
    <property type="entry name" value="HTH_ARSR"/>
    <property type="match status" value="1"/>
</dbReference>
<evidence type="ECO:0000256" key="1">
    <source>
        <dbReference type="ARBA" id="ARBA00022598"/>
    </source>
</evidence>
<dbReference type="Gene3D" id="2.30.30.100">
    <property type="match status" value="1"/>
</dbReference>
<dbReference type="PROSITE" id="PS51733">
    <property type="entry name" value="BPL_LPL_CATALYTIC"/>
    <property type="match status" value="1"/>
</dbReference>
<dbReference type="InterPro" id="IPR008988">
    <property type="entry name" value="Transcriptional_repressor_C"/>
</dbReference>
<dbReference type="SUPFAM" id="SSF46785">
    <property type="entry name" value="Winged helix' DNA-binding domain"/>
    <property type="match status" value="1"/>
</dbReference>
<dbReference type="GO" id="GO:0005737">
    <property type="term" value="C:cytoplasm"/>
    <property type="evidence" value="ECO:0007669"/>
    <property type="project" value="TreeGrafter"/>
</dbReference>
<dbReference type="InterPro" id="IPR036390">
    <property type="entry name" value="WH_DNA-bd_sf"/>
</dbReference>
<evidence type="ECO:0000313" key="7">
    <source>
        <dbReference type="Proteomes" id="UP000029859"/>
    </source>
</evidence>
<evidence type="ECO:0000259" key="5">
    <source>
        <dbReference type="PROSITE" id="PS51733"/>
    </source>
</evidence>
<protein>
    <submittedName>
        <fullName evidence="6">Biotin operon repressor</fullName>
    </submittedName>
</protein>
<dbReference type="Pfam" id="PF02237">
    <property type="entry name" value="BPL_C"/>
    <property type="match status" value="1"/>
</dbReference>
<organism evidence="6 7">
    <name type="scientific">Methanococcoides methylutens</name>
    <dbReference type="NCBI Taxonomy" id="2226"/>
    <lineage>
        <taxon>Archaea</taxon>
        <taxon>Methanobacteriati</taxon>
        <taxon>Methanobacteriota</taxon>
        <taxon>Stenosarchaea group</taxon>
        <taxon>Methanomicrobia</taxon>
        <taxon>Methanosarcinales</taxon>
        <taxon>Methanosarcinaceae</taxon>
        <taxon>Methanococcoides</taxon>
    </lineage>
</organism>
<dbReference type="InterPro" id="IPR036388">
    <property type="entry name" value="WH-like_DNA-bd_sf"/>
</dbReference>
<dbReference type="GO" id="GO:0003677">
    <property type="term" value="F:DNA binding"/>
    <property type="evidence" value="ECO:0007669"/>
    <property type="project" value="InterPro"/>
</dbReference>